<dbReference type="Proteomes" id="UP000247005">
    <property type="component" value="Unassembled WGS sequence"/>
</dbReference>
<dbReference type="EMBL" id="PQGE01000015">
    <property type="protein sequence ID" value="POP43222.1"/>
    <property type="molecule type" value="Genomic_DNA"/>
</dbReference>
<evidence type="ECO:0000313" key="3">
    <source>
        <dbReference type="EMBL" id="POP44775.1"/>
    </source>
</evidence>
<sequence>MVAAVNFLPWRRRRRRQCLRLWGLCYVSSVLCITFVFFCLRVGVSTTNATQNLRYQADTALANALDQRLVQWKAQQLAQAQRRARQKQRELTQRWQQVLSDMAADLPEQAWFTQLSVQQQVMTVMGRANTFAALKAVDSALQGLSGFQTGTPGKTGRDEQGYWQFSYQLVQETGNDAQP</sequence>
<evidence type="ECO:0000256" key="1">
    <source>
        <dbReference type="SAM" id="Phobius"/>
    </source>
</evidence>
<comment type="caution">
    <text evidence="3">The sequence shown here is derived from an EMBL/GenBank/DDBJ whole genome shotgun (WGS) entry which is preliminary data.</text>
</comment>
<dbReference type="AlphaFoldDB" id="A0A2P5GK58"/>
<proteinExistence type="predicted"/>
<keyword evidence="4" id="KW-1185">Reference proteome</keyword>
<keyword evidence="1" id="KW-0472">Membrane</keyword>
<dbReference type="Pfam" id="PF05137">
    <property type="entry name" value="PilN"/>
    <property type="match status" value="1"/>
</dbReference>
<protein>
    <submittedName>
        <fullName evidence="3">DNA utilization protein HofN</fullName>
    </submittedName>
</protein>
<dbReference type="PANTHER" id="PTHR40278:SF1">
    <property type="entry name" value="DNA UTILIZATION PROTEIN HOFN"/>
    <property type="match status" value="1"/>
</dbReference>
<dbReference type="PANTHER" id="PTHR40278">
    <property type="entry name" value="DNA UTILIZATION PROTEIN HOFN"/>
    <property type="match status" value="1"/>
</dbReference>
<dbReference type="EMBL" id="PQGD01000019">
    <property type="protein sequence ID" value="POP44775.1"/>
    <property type="molecule type" value="Genomic_DNA"/>
</dbReference>
<evidence type="ECO:0000313" key="4">
    <source>
        <dbReference type="Proteomes" id="UP000237073"/>
    </source>
</evidence>
<dbReference type="InterPro" id="IPR007813">
    <property type="entry name" value="PilN"/>
</dbReference>
<dbReference type="Proteomes" id="UP000237073">
    <property type="component" value="Unassembled WGS sequence"/>
</dbReference>
<evidence type="ECO:0000313" key="2">
    <source>
        <dbReference type="EMBL" id="POP43222.1"/>
    </source>
</evidence>
<reference evidence="4 5" key="1">
    <citation type="submission" date="2018-01" db="EMBL/GenBank/DDBJ databases">
        <title>Superficieibacter electus gen. nov., sp. nov., an extended-spectrum beta-lactamase possessing member of the Enterobacteriaceae family, isolated from intensive care unit surfaces.</title>
        <authorList>
            <person name="Potter R.F."/>
            <person name="D'Souza A.W."/>
        </authorList>
    </citation>
    <scope>NUCLEOTIDE SEQUENCE [LARGE SCALE GENOMIC DNA]</scope>
    <source>
        <strain evidence="3 5">BP-1</strain>
        <strain evidence="2 4">BP-2</strain>
    </source>
</reference>
<dbReference type="InterPro" id="IPR052534">
    <property type="entry name" value="Extracell_DNA_Util/SecSys_Comp"/>
</dbReference>
<feature type="transmembrane region" description="Helical" evidence="1">
    <location>
        <begin position="21"/>
        <end position="44"/>
    </location>
</feature>
<name>A0A2P5GK58_9ENTR</name>
<accession>A0A2P5GK58</accession>
<evidence type="ECO:0000313" key="5">
    <source>
        <dbReference type="Proteomes" id="UP000247005"/>
    </source>
</evidence>
<keyword evidence="1" id="KW-1133">Transmembrane helix</keyword>
<keyword evidence="1" id="KW-0812">Transmembrane</keyword>
<organism evidence="3 5">
    <name type="scientific">Superficieibacter electus</name>
    <dbReference type="NCBI Taxonomy" id="2022662"/>
    <lineage>
        <taxon>Bacteria</taxon>
        <taxon>Pseudomonadati</taxon>
        <taxon>Pseudomonadota</taxon>
        <taxon>Gammaproteobacteria</taxon>
        <taxon>Enterobacterales</taxon>
        <taxon>Enterobacteriaceae</taxon>
        <taxon>Superficieibacter</taxon>
    </lineage>
</organism>
<gene>
    <name evidence="3" type="ORF">CHU32_20755</name>
    <name evidence="2" type="ORF">CHU33_16835</name>
</gene>